<evidence type="ECO:0000313" key="3">
    <source>
        <dbReference type="EMBL" id="KAF4618134.1"/>
    </source>
</evidence>
<evidence type="ECO:0000313" key="4">
    <source>
        <dbReference type="Proteomes" id="UP000566819"/>
    </source>
</evidence>
<dbReference type="PANTHER" id="PTHR34987">
    <property type="entry name" value="C, PUTATIVE (AFU_ORTHOLOGUE AFUA_3G02880)-RELATED"/>
    <property type="match status" value="1"/>
</dbReference>
<dbReference type="EMBL" id="JAAMPI010002138">
    <property type="protein sequence ID" value="KAF4618134.1"/>
    <property type="molecule type" value="Genomic_DNA"/>
</dbReference>
<name>A0A8H4VS76_9HELO</name>
<dbReference type="OrthoDB" id="10036721at2759"/>
<feature type="domain" description="Alpha-L-rhamnosidase six-hairpin glycosidase" evidence="2">
    <location>
        <begin position="323"/>
        <end position="539"/>
    </location>
</feature>
<sequence>MSSWHCRFLVDPDMDMDVKTGAPKADGTSLYNKRPLRRDDKDGSVTAELIIPRKPPFLFNFRFRAVATMILSGSQLKGWSEAAPDWQKYVRSPSSTTISPASVISSYTLGNVANPSGFINGTAPTVLTRSVSDASGNIPTIVVDWGQNIVGYVSISFGGASSNSSAGLPGIRLAFSETLQYLTNISDFSRSDNGDTITPGSDQIAVLPNPYTWTDTHGCTYGNQVCADGLHGFRYMKVYLDALPADSPHTTSYGSVTITSMSLSFQAYLGTPSTFTGWLQTSDDQLNQLWYDSVYTNDLCIDEFRVNETEPRGAASPSLIGKSVIMDGAKRDRDPYVGDLAVSAKTSYLTHDVSDAARNVLADLADHQRADGWIPPASINNYTLHLLDYPLWWVVCSYDLYMYTGDTAYITDYYQVLLNVLDNYYPSITNPDTNLITKGIDDSGDYGDYAFLPRTGPVTYYNALYVLALNNAATIATSLGGHNSDASRWTARAKTVGQAINNLLYDTSVGAFFDGVCGYSPCATHAQDGNSISIVSSAVNSSIASSVLSYLSKANSRPYGNSFYDNDLLQDGFGDRVYAFISYFEIEARFLSNSADSALEEIRRLYGWMATHDPQITVWEGIGANGSLYEGSYTSQAHGWSTGIVPSLVNNVLGVKPTGPGFSKWAVKPRPGDVLWAKGVVPGPDSGGKGGVSVSWSRDASEGNFWLSASSAQGSSGVISVPVPGSAGGAKASSGSGGTFAETGTETGACGDEVISKRDVATTDVFLDGKLVFSGGSAVDGFAAQSTGDGYVFSHYPIRLPELSHFKMRMSKISPPQKYVYVLKAVGRNINEELHTSAPAKGVKQNQTLLDFAAPYSSIFNSMIFSSSATSHSPQTPQTPIDTNSLRR</sequence>
<keyword evidence="4" id="KW-1185">Reference proteome</keyword>
<dbReference type="SUPFAM" id="SSF48208">
    <property type="entry name" value="Six-hairpin glycosidases"/>
    <property type="match status" value="1"/>
</dbReference>
<proteinExistence type="predicted"/>
<dbReference type="InterPro" id="IPR012341">
    <property type="entry name" value="6hp_glycosidase-like_sf"/>
</dbReference>
<dbReference type="Gene3D" id="1.50.10.10">
    <property type="match status" value="1"/>
</dbReference>
<dbReference type="InterPro" id="IPR008928">
    <property type="entry name" value="6-hairpin_glycosidase_sf"/>
</dbReference>
<dbReference type="GO" id="GO:0003824">
    <property type="term" value="F:catalytic activity"/>
    <property type="evidence" value="ECO:0007669"/>
    <property type="project" value="UniProtKB-ARBA"/>
</dbReference>
<gene>
    <name evidence="3" type="ORF">G7Y89_g14975</name>
</gene>
<reference evidence="3 4" key="1">
    <citation type="submission" date="2020-03" db="EMBL/GenBank/DDBJ databases">
        <title>Draft Genome Sequence of Cudoniella acicularis.</title>
        <authorList>
            <person name="Buettner E."/>
            <person name="Kellner H."/>
        </authorList>
    </citation>
    <scope>NUCLEOTIDE SEQUENCE [LARGE SCALE GENOMIC DNA]</scope>
    <source>
        <strain evidence="3 4">DSM 108380</strain>
    </source>
</reference>
<evidence type="ECO:0000259" key="2">
    <source>
        <dbReference type="Pfam" id="PF17389"/>
    </source>
</evidence>
<organism evidence="3 4">
    <name type="scientific">Cudoniella acicularis</name>
    <dbReference type="NCBI Taxonomy" id="354080"/>
    <lineage>
        <taxon>Eukaryota</taxon>
        <taxon>Fungi</taxon>
        <taxon>Dikarya</taxon>
        <taxon>Ascomycota</taxon>
        <taxon>Pezizomycotina</taxon>
        <taxon>Leotiomycetes</taxon>
        <taxon>Helotiales</taxon>
        <taxon>Tricladiaceae</taxon>
        <taxon>Cudoniella</taxon>
    </lineage>
</organism>
<accession>A0A8H4VS76</accession>
<comment type="caution">
    <text evidence="3">The sequence shown here is derived from an EMBL/GenBank/DDBJ whole genome shotgun (WGS) entry which is preliminary data.</text>
</comment>
<dbReference type="PANTHER" id="PTHR34987:SF5">
    <property type="entry name" value="ALPHA-RHAMNOSIDASE"/>
    <property type="match status" value="1"/>
</dbReference>
<dbReference type="GO" id="GO:0005975">
    <property type="term" value="P:carbohydrate metabolic process"/>
    <property type="evidence" value="ECO:0007669"/>
    <property type="project" value="InterPro"/>
</dbReference>
<dbReference type="AlphaFoldDB" id="A0A8H4VS76"/>
<dbReference type="InterPro" id="IPR035396">
    <property type="entry name" value="Bac_rhamnosid6H"/>
</dbReference>
<feature type="region of interest" description="Disordered" evidence="1">
    <location>
        <begin position="867"/>
        <end position="888"/>
    </location>
</feature>
<dbReference type="Pfam" id="PF17389">
    <property type="entry name" value="Bac_rhamnosid6H"/>
    <property type="match status" value="1"/>
</dbReference>
<dbReference type="Gene3D" id="2.60.420.10">
    <property type="entry name" value="Maltose phosphorylase, domain 3"/>
    <property type="match status" value="1"/>
</dbReference>
<evidence type="ECO:0000256" key="1">
    <source>
        <dbReference type="SAM" id="MobiDB-lite"/>
    </source>
</evidence>
<dbReference type="Proteomes" id="UP000566819">
    <property type="component" value="Unassembled WGS sequence"/>
</dbReference>
<feature type="compositionally biased region" description="Polar residues" evidence="1">
    <location>
        <begin position="869"/>
        <end position="888"/>
    </location>
</feature>
<protein>
    <recommendedName>
        <fullName evidence="2">Alpha-L-rhamnosidase six-hairpin glycosidase domain-containing protein</fullName>
    </recommendedName>
</protein>